<feature type="transmembrane region" description="Helical" evidence="9">
    <location>
        <begin position="105"/>
        <end position="123"/>
    </location>
</feature>
<feature type="transmembrane region" description="Helical" evidence="9">
    <location>
        <begin position="444"/>
        <end position="466"/>
    </location>
</feature>
<evidence type="ECO:0000313" key="12">
    <source>
        <dbReference type="EMBL" id="TBL75799.1"/>
    </source>
</evidence>
<evidence type="ECO:0000256" key="9">
    <source>
        <dbReference type="SAM" id="Phobius"/>
    </source>
</evidence>
<dbReference type="Pfam" id="PF24878">
    <property type="entry name" value="YkcB_C"/>
    <property type="match status" value="1"/>
</dbReference>
<evidence type="ECO:0000259" key="10">
    <source>
        <dbReference type="Pfam" id="PF13231"/>
    </source>
</evidence>
<dbReference type="Proteomes" id="UP000293142">
    <property type="component" value="Unassembled WGS sequence"/>
</dbReference>
<protein>
    <submittedName>
        <fullName evidence="12">Glycosyltransferase family 39 protein</fullName>
    </submittedName>
</protein>
<reference evidence="12 13" key="1">
    <citation type="submission" date="2019-02" db="EMBL/GenBank/DDBJ databases">
        <title>Paenibacillus sp. nov., isolated from surface-sterilized tissue of Thalictrum simplex L.</title>
        <authorList>
            <person name="Tuo L."/>
        </authorList>
    </citation>
    <scope>NUCLEOTIDE SEQUENCE [LARGE SCALE GENOMIC DNA]</scope>
    <source>
        <strain evidence="12 13">N2SHLJ1</strain>
    </source>
</reference>
<feature type="transmembrane region" description="Helical" evidence="9">
    <location>
        <begin position="359"/>
        <end position="377"/>
    </location>
</feature>
<dbReference type="InterPro" id="IPR050297">
    <property type="entry name" value="LipidA_mod_glycosyltrf_83"/>
</dbReference>
<dbReference type="EMBL" id="SIRE01000016">
    <property type="protein sequence ID" value="TBL75799.1"/>
    <property type="molecule type" value="Genomic_DNA"/>
</dbReference>
<dbReference type="PANTHER" id="PTHR33908:SF3">
    <property type="entry name" value="UNDECAPRENYL PHOSPHATE-ALPHA-4-AMINO-4-DEOXY-L-ARABINOSE ARABINOSYL TRANSFERASE"/>
    <property type="match status" value="1"/>
</dbReference>
<feature type="compositionally biased region" description="Basic and acidic residues" evidence="8">
    <location>
        <begin position="261"/>
        <end position="274"/>
    </location>
</feature>
<evidence type="ECO:0000259" key="11">
    <source>
        <dbReference type="Pfam" id="PF24878"/>
    </source>
</evidence>
<accession>A0A4Q9DLA8</accession>
<dbReference type="Pfam" id="PF13231">
    <property type="entry name" value="PMT_2"/>
    <property type="match status" value="1"/>
</dbReference>
<feature type="region of interest" description="Disordered" evidence="8">
    <location>
        <begin position="258"/>
        <end position="296"/>
    </location>
</feature>
<keyword evidence="4 12" id="KW-0808">Transferase</keyword>
<dbReference type="GO" id="GO:0016763">
    <property type="term" value="F:pentosyltransferase activity"/>
    <property type="evidence" value="ECO:0007669"/>
    <property type="project" value="TreeGrafter"/>
</dbReference>
<organism evidence="12 13">
    <name type="scientific">Paenibacillus thalictri</name>
    <dbReference type="NCBI Taxonomy" id="2527873"/>
    <lineage>
        <taxon>Bacteria</taxon>
        <taxon>Bacillati</taxon>
        <taxon>Bacillota</taxon>
        <taxon>Bacilli</taxon>
        <taxon>Bacillales</taxon>
        <taxon>Paenibacillaceae</taxon>
        <taxon>Paenibacillus</taxon>
    </lineage>
</organism>
<dbReference type="InterPro" id="IPR038731">
    <property type="entry name" value="RgtA/B/C-like"/>
</dbReference>
<evidence type="ECO:0000256" key="1">
    <source>
        <dbReference type="ARBA" id="ARBA00004651"/>
    </source>
</evidence>
<feature type="transmembrane region" description="Helical" evidence="9">
    <location>
        <begin position="154"/>
        <end position="184"/>
    </location>
</feature>
<dbReference type="GO" id="GO:0005886">
    <property type="term" value="C:plasma membrane"/>
    <property type="evidence" value="ECO:0007669"/>
    <property type="project" value="UniProtKB-SubCell"/>
</dbReference>
<dbReference type="GO" id="GO:0009103">
    <property type="term" value="P:lipopolysaccharide biosynthetic process"/>
    <property type="evidence" value="ECO:0007669"/>
    <property type="project" value="UniProtKB-ARBA"/>
</dbReference>
<evidence type="ECO:0000256" key="8">
    <source>
        <dbReference type="SAM" id="MobiDB-lite"/>
    </source>
</evidence>
<evidence type="ECO:0000256" key="2">
    <source>
        <dbReference type="ARBA" id="ARBA00022475"/>
    </source>
</evidence>
<feature type="region of interest" description="Disordered" evidence="8">
    <location>
        <begin position="318"/>
        <end position="338"/>
    </location>
</feature>
<sequence>MLIIIALLALLLNGFGIWKDQNANAYYTAAVTSMLQSFSNFFFASFDPGGYVTVDKPPVTFWIQSLSASIFGVHGWSVILPQALAGVGSVLLMYSLVKPAFGRPAGLLASLVMACTPIAVAVSRTNNVDSLLVFTLLVAVWMLVQAVRGGKWGWVIGSFAVIGVAFNIKMLQAYMIVPALYVLYLLAFRANLKKKLAVLAAASAIMLSVSVSWAVVADNIVSKEDRPYIGSSQTNSVLELAFGYNGINRLTGKGIMGGGNRAKDGGGMDQRADEGGYGQTGDGHMARATDGNGESVTVPVVGQNAAAGIALSGKADASGAGAAGPDGPPQGFAPGRGGAFGTGQAGPLRLFQSELSGQISWLLPFAAFASVALLAGIRRRKPLTTRQQMTLFWLAWLLPGMAFFSVAGFFHQYYLIMLAPPIAALVGAGWTVMWHDYRNKAGWIAWLLPASVLATTAFEMYVLLPYSAQIGTGWYLGVGAAGAVCSFLLLLPRLREKLVHAVSIAAMLALLAAPLYWASTPLLYGGNSVLPEAGPNLQQTSGRGGQGMGSGTVNAKLLEYVTSHNTGEKYLFGVSNATSAAPYIIQTGKAVMAMGGFSGSDPIMTVDKLKQLVANKEIKYVQIGGGAPGGGSSELTEWIRSNAVEVPKDQWQDSSGAVASPSGRAPINMDGGQTLYEIQS</sequence>
<keyword evidence="2" id="KW-1003">Cell membrane</keyword>
<comment type="caution">
    <text evidence="12">The sequence shown here is derived from an EMBL/GenBank/DDBJ whole genome shotgun (WGS) entry which is preliminary data.</text>
</comment>
<dbReference type="PANTHER" id="PTHR33908">
    <property type="entry name" value="MANNOSYLTRANSFERASE YKCB-RELATED"/>
    <property type="match status" value="1"/>
</dbReference>
<gene>
    <name evidence="12" type="ORF">EYB31_22290</name>
</gene>
<dbReference type="AlphaFoldDB" id="A0A4Q9DLA8"/>
<feature type="transmembrane region" description="Helical" evidence="9">
    <location>
        <begin position="130"/>
        <end position="148"/>
    </location>
</feature>
<evidence type="ECO:0000256" key="5">
    <source>
        <dbReference type="ARBA" id="ARBA00022692"/>
    </source>
</evidence>
<dbReference type="InterPro" id="IPR056785">
    <property type="entry name" value="YkcA/B-like_C"/>
</dbReference>
<evidence type="ECO:0000256" key="6">
    <source>
        <dbReference type="ARBA" id="ARBA00022989"/>
    </source>
</evidence>
<evidence type="ECO:0000313" key="13">
    <source>
        <dbReference type="Proteomes" id="UP000293142"/>
    </source>
</evidence>
<dbReference type="RefSeq" id="WP_131015633.1">
    <property type="nucleotide sequence ID" value="NZ_SIRE01000016.1"/>
</dbReference>
<keyword evidence="13" id="KW-1185">Reference proteome</keyword>
<feature type="domain" description="Putative mannosyltransferase YkcA/B-like C-terminal" evidence="11">
    <location>
        <begin position="557"/>
        <end position="642"/>
    </location>
</feature>
<feature type="transmembrane region" description="Helical" evidence="9">
    <location>
        <begin position="389"/>
        <end position="407"/>
    </location>
</feature>
<name>A0A4Q9DLA8_9BACL</name>
<comment type="subcellular location">
    <subcellularLocation>
        <location evidence="1">Cell membrane</location>
        <topology evidence="1">Multi-pass membrane protein</topology>
    </subcellularLocation>
</comment>
<evidence type="ECO:0000256" key="7">
    <source>
        <dbReference type="ARBA" id="ARBA00023136"/>
    </source>
</evidence>
<feature type="transmembrane region" description="Helical" evidence="9">
    <location>
        <begin position="472"/>
        <end position="491"/>
    </location>
</feature>
<keyword evidence="7 9" id="KW-0472">Membrane</keyword>
<keyword evidence="3" id="KW-0328">Glycosyltransferase</keyword>
<keyword evidence="6 9" id="KW-1133">Transmembrane helix</keyword>
<proteinExistence type="predicted"/>
<feature type="compositionally biased region" description="Low complexity" evidence="8">
    <location>
        <begin position="318"/>
        <end position="333"/>
    </location>
</feature>
<evidence type="ECO:0000256" key="4">
    <source>
        <dbReference type="ARBA" id="ARBA00022679"/>
    </source>
</evidence>
<feature type="transmembrane region" description="Helical" evidence="9">
    <location>
        <begin position="413"/>
        <end position="432"/>
    </location>
</feature>
<feature type="domain" description="Glycosyltransferase RgtA/B/C/D-like" evidence="10">
    <location>
        <begin position="55"/>
        <end position="213"/>
    </location>
</feature>
<keyword evidence="5 9" id="KW-0812">Transmembrane</keyword>
<feature type="transmembrane region" description="Helical" evidence="9">
    <location>
        <begin position="498"/>
        <end position="517"/>
    </location>
</feature>
<evidence type="ECO:0000256" key="3">
    <source>
        <dbReference type="ARBA" id="ARBA00022676"/>
    </source>
</evidence>
<feature type="transmembrane region" description="Helical" evidence="9">
    <location>
        <begin position="196"/>
        <end position="216"/>
    </location>
</feature>
<dbReference type="OrthoDB" id="9810398at2"/>
<dbReference type="GO" id="GO:0010041">
    <property type="term" value="P:response to iron(III) ion"/>
    <property type="evidence" value="ECO:0007669"/>
    <property type="project" value="TreeGrafter"/>
</dbReference>